<keyword evidence="3" id="KW-1185">Reference proteome</keyword>
<dbReference type="SMART" id="SM00758">
    <property type="entry name" value="PA14"/>
    <property type="match status" value="1"/>
</dbReference>
<name>A0ABP8FMB9_9SPHI</name>
<dbReference type="SUPFAM" id="SSF56988">
    <property type="entry name" value="Anthrax protective antigen"/>
    <property type="match status" value="1"/>
</dbReference>
<dbReference type="Proteomes" id="UP001500582">
    <property type="component" value="Unassembled WGS sequence"/>
</dbReference>
<sequence>MKKINYSVFVGLLALLAVSCKQNKLDDLSAIKTDARSISGDGVITAGITKTNESVSVPFKIALSGAATKAFQIGITLNADTVNQLIANGGLPENTILIPNGSVDYPNVINVTYGSKEGMGTAIVRLSALERNYGKKLAFAFKLTLPGKGNTVNPVSSNILIVLDTKELIKEEEMHYLSFANTVNGRLNISYPQHGYTVTAAGITIPLIVNLAGQSGAAFDFKIKLNVDTIATLVANNQLPASAIHLRSTTVPPEYTIDTAIRIPTGASSGVVRLNIPWPVFDANIIPNKTFAFALSIVNPTKHVLQPTNSKVIVVVSPDVVKDNNSYITGKGTGLKAEYFSNNQQLDFDGRKADKVRIDETVDFGGDDWPRNLGISLDNYSSRWTGEFLAPVNGEYIFYQTRWDDGSRLYVNDVTLVDDFTTSWDRPERFGKIVLERGKRYKIVAHHRENVGGQQARLEFEVPGVINGRRIIPRSQLYPAP</sequence>
<organism evidence="2 3">
    <name type="scientific">Mucilaginibacter gynuensis</name>
    <dbReference type="NCBI Taxonomy" id="1302236"/>
    <lineage>
        <taxon>Bacteria</taxon>
        <taxon>Pseudomonadati</taxon>
        <taxon>Bacteroidota</taxon>
        <taxon>Sphingobacteriia</taxon>
        <taxon>Sphingobacteriales</taxon>
        <taxon>Sphingobacteriaceae</taxon>
        <taxon>Mucilaginibacter</taxon>
    </lineage>
</organism>
<evidence type="ECO:0000259" key="1">
    <source>
        <dbReference type="PROSITE" id="PS51820"/>
    </source>
</evidence>
<evidence type="ECO:0000313" key="2">
    <source>
        <dbReference type="EMBL" id="GAA4306835.1"/>
    </source>
</evidence>
<protein>
    <recommendedName>
        <fullName evidence="1">PA14 domain-containing protein</fullName>
    </recommendedName>
</protein>
<reference evidence="3" key="1">
    <citation type="journal article" date="2019" name="Int. J. Syst. Evol. Microbiol.">
        <title>The Global Catalogue of Microorganisms (GCM) 10K type strain sequencing project: providing services to taxonomists for standard genome sequencing and annotation.</title>
        <authorList>
            <consortium name="The Broad Institute Genomics Platform"/>
            <consortium name="The Broad Institute Genome Sequencing Center for Infectious Disease"/>
            <person name="Wu L."/>
            <person name="Ma J."/>
        </authorList>
    </citation>
    <scope>NUCLEOTIDE SEQUENCE [LARGE SCALE GENOMIC DNA]</scope>
    <source>
        <strain evidence="3">JCM 17705</strain>
    </source>
</reference>
<dbReference type="InterPro" id="IPR037524">
    <property type="entry name" value="PA14/GLEYA"/>
</dbReference>
<dbReference type="EMBL" id="BAABFT010000001">
    <property type="protein sequence ID" value="GAA4306835.1"/>
    <property type="molecule type" value="Genomic_DNA"/>
</dbReference>
<gene>
    <name evidence="2" type="ORF">GCM10023149_00240</name>
</gene>
<accession>A0ABP8FMB9</accession>
<dbReference type="RefSeq" id="WP_345208933.1">
    <property type="nucleotide sequence ID" value="NZ_BAABFT010000001.1"/>
</dbReference>
<dbReference type="InterPro" id="IPR011658">
    <property type="entry name" value="PA14_dom"/>
</dbReference>
<dbReference type="Gene3D" id="3.90.182.10">
    <property type="entry name" value="Toxin - Anthrax Protective Antigen,domain 1"/>
    <property type="match status" value="1"/>
</dbReference>
<evidence type="ECO:0000313" key="3">
    <source>
        <dbReference type="Proteomes" id="UP001500582"/>
    </source>
</evidence>
<dbReference type="Pfam" id="PF07691">
    <property type="entry name" value="PA14"/>
    <property type="match status" value="1"/>
</dbReference>
<dbReference type="PROSITE" id="PS51257">
    <property type="entry name" value="PROKAR_LIPOPROTEIN"/>
    <property type="match status" value="1"/>
</dbReference>
<proteinExistence type="predicted"/>
<comment type="caution">
    <text evidence="2">The sequence shown here is derived from an EMBL/GenBank/DDBJ whole genome shotgun (WGS) entry which is preliminary data.</text>
</comment>
<dbReference type="PROSITE" id="PS51820">
    <property type="entry name" value="PA14"/>
    <property type="match status" value="1"/>
</dbReference>
<feature type="domain" description="PA14" evidence="1">
    <location>
        <begin position="330"/>
        <end position="476"/>
    </location>
</feature>